<evidence type="ECO:0000313" key="2">
    <source>
        <dbReference type="Proteomes" id="UP000071859"/>
    </source>
</evidence>
<comment type="caution">
    <text evidence="1">The sequence shown here is derived from an EMBL/GenBank/DDBJ whole genome shotgun (WGS) entry which is preliminary data.</text>
</comment>
<dbReference type="Proteomes" id="UP000071859">
    <property type="component" value="Unassembled WGS sequence"/>
</dbReference>
<name>A0A158E8L9_9BURK</name>
<dbReference type="EMBL" id="FCOX02000052">
    <property type="protein sequence ID" value="SAL03198.1"/>
    <property type="molecule type" value="Genomic_DNA"/>
</dbReference>
<gene>
    <name evidence="1" type="ORF">AWB78_06536</name>
</gene>
<accession>A0A158E8L9</accession>
<dbReference type="AlphaFoldDB" id="A0A158E8L9"/>
<sequence>MRCNGHSLAAFADASSALPVRISHMGHVLFELSSTERANALANIGRKRLSKTFSIAQFRSVTVS</sequence>
<organism evidence="1 2">
    <name type="scientific">Caballeronia calidae</name>
    <dbReference type="NCBI Taxonomy" id="1777139"/>
    <lineage>
        <taxon>Bacteria</taxon>
        <taxon>Pseudomonadati</taxon>
        <taxon>Pseudomonadota</taxon>
        <taxon>Betaproteobacteria</taxon>
        <taxon>Burkholderiales</taxon>
        <taxon>Burkholderiaceae</taxon>
        <taxon>Caballeronia</taxon>
    </lineage>
</organism>
<reference evidence="1" key="1">
    <citation type="submission" date="2016-01" db="EMBL/GenBank/DDBJ databases">
        <authorList>
            <person name="Peeters C."/>
        </authorList>
    </citation>
    <scope>NUCLEOTIDE SEQUENCE</scope>
    <source>
        <strain evidence="1">LMG 29321</strain>
    </source>
</reference>
<evidence type="ECO:0000313" key="1">
    <source>
        <dbReference type="EMBL" id="SAL03198.1"/>
    </source>
</evidence>
<protein>
    <submittedName>
        <fullName evidence="1">Uncharacterized protein</fullName>
    </submittedName>
</protein>
<keyword evidence="2" id="KW-1185">Reference proteome</keyword>
<proteinExistence type="predicted"/>